<reference evidence="2" key="1">
    <citation type="submission" date="2022-10" db="EMBL/GenBank/DDBJ databases">
        <title>The complete genomes of actinobacterial strains from the NBC collection.</title>
        <authorList>
            <person name="Joergensen T.S."/>
            <person name="Alvarez Arevalo M."/>
            <person name="Sterndorff E.B."/>
            <person name="Faurdal D."/>
            <person name="Vuksanovic O."/>
            <person name="Mourched A.-S."/>
            <person name="Charusanti P."/>
            <person name="Shaw S."/>
            <person name="Blin K."/>
            <person name="Weber T."/>
        </authorList>
    </citation>
    <scope>NUCLEOTIDE SEQUENCE [LARGE SCALE GENOMIC DNA]</scope>
    <source>
        <strain evidence="2">NBC 01686</strain>
        <plasmid evidence="2">unnamed1</plasmid>
    </source>
</reference>
<accession>A0ABZ1YFY9</accession>
<dbReference type="RefSeq" id="WP_266477775.1">
    <property type="nucleotide sequence ID" value="NZ_CP109208.1"/>
</dbReference>
<geneLocation type="plasmid" evidence="2">
    <name>unnamed1</name>
</geneLocation>
<name>A0ABZ1YFY9_9ACTN</name>
<evidence type="ECO:0000313" key="2">
    <source>
        <dbReference type="EMBL" id="WUU58495.1"/>
    </source>
</evidence>
<sequence>MVNAGTYWLWQQLAVSDALPDEALPTVIEALCSTSLAPHGVDGRGEERRTKALAEALPALLSRVTRPGLRRRLLQQADDKQLAELADQGVVVAADLPTILRTHRPTPGLVIGLARHADQVDAAIGLLPGMHDTALEDVVTDWDPNRHLYRPDAEPAPPIPPALVDAVLEHALTPLARLLKDPQHEEWQFAQRVDRGLPHEFGEGAPWRILATCPERWHDLVEHPTLGTAVQHLLLDQAEVEARRSRMMASSSSSLTQDTDDGPAEQPEPEPALDTALLRACLPALCLPEMAGLPKPSVTARHRLHHIANRVRYNPRLTDIAATQLQAAADECVRRGRLLTPPRTDDRKHRAVAIAEDLALLSTNPTHLAKACALLATLEQPAVVSTPPSPRLTRITAGTDLLSPVRLLEHNYQHRRIAALAALAGNPHTPRTAVTDTLSALHPLELAWIGHQNDVPEWLHTAAAALAPADTNEAVLRLLTDEELDRHPDPAAVLQSWLDAPESEGFWSRRDVYRAVLDSRHHTLNHLRQLPADEILTRNEPHLALPHLLALCGTQPQRWTALLKALDYGPTDEKITFGELLDGIQDPAPASAV</sequence>
<gene>
    <name evidence="2" type="ORF">OIE82_35545</name>
</gene>
<feature type="region of interest" description="Disordered" evidence="1">
    <location>
        <begin position="244"/>
        <end position="270"/>
    </location>
</feature>
<proteinExistence type="predicted"/>
<dbReference type="EMBL" id="CP109208">
    <property type="protein sequence ID" value="WUU58495.1"/>
    <property type="molecule type" value="Genomic_DNA"/>
</dbReference>
<organism evidence="2">
    <name type="scientific">Streptomyces althioticus</name>
    <dbReference type="NCBI Taxonomy" id="83380"/>
    <lineage>
        <taxon>Bacteria</taxon>
        <taxon>Bacillati</taxon>
        <taxon>Actinomycetota</taxon>
        <taxon>Actinomycetes</taxon>
        <taxon>Kitasatosporales</taxon>
        <taxon>Streptomycetaceae</taxon>
        <taxon>Streptomyces</taxon>
        <taxon>Streptomyces althioticus group</taxon>
    </lineage>
</organism>
<evidence type="ECO:0000256" key="1">
    <source>
        <dbReference type="SAM" id="MobiDB-lite"/>
    </source>
</evidence>
<protein>
    <submittedName>
        <fullName evidence="2">Uncharacterized protein</fullName>
    </submittedName>
</protein>
<keyword evidence="2" id="KW-0614">Plasmid</keyword>